<dbReference type="PANTHER" id="PTHR34218:SF4">
    <property type="entry name" value="ACYL-HOMOSERINE LACTONE ACYLASE QUIP"/>
    <property type="match status" value="1"/>
</dbReference>
<dbReference type="Gene3D" id="1.10.1400.10">
    <property type="match status" value="1"/>
</dbReference>
<dbReference type="SUPFAM" id="SSF56235">
    <property type="entry name" value="N-terminal nucleophile aminohydrolases (Ntn hydrolases)"/>
    <property type="match status" value="1"/>
</dbReference>
<evidence type="ECO:0000256" key="5">
    <source>
        <dbReference type="PIRSR" id="PIRSR001227-2"/>
    </source>
</evidence>
<reference evidence="6 7" key="1">
    <citation type="submission" date="2013-03" db="EMBL/GenBank/DDBJ databases">
        <title>Assembly of a new bacterial strain Brevibacillus borstelensis AK1.</title>
        <authorList>
            <person name="Rajan I."/>
            <person name="PoliReddy D."/>
            <person name="Sugumar T."/>
            <person name="Rathinam K."/>
            <person name="Alqarawi S."/>
            <person name="Khalil A.B."/>
            <person name="Sivakumar N."/>
        </authorList>
    </citation>
    <scope>NUCLEOTIDE SEQUENCE [LARGE SCALE GENOMIC DNA]</scope>
    <source>
        <strain evidence="6 7">AK1</strain>
    </source>
</reference>
<dbReference type="GO" id="GO:0016811">
    <property type="term" value="F:hydrolase activity, acting on carbon-nitrogen (but not peptide) bonds, in linear amides"/>
    <property type="evidence" value="ECO:0007669"/>
    <property type="project" value="InterPro"/>
</dbReference>
<protein>
    <submittedName>
        <fullName evidence="6">Penicillin amidase</fullName>
    </submittedName>
</protein>
<dbReference type="InterPro" id="IPR014395">
    <property type="entry name" value="Pen/GL7ACA/AHL_acylase"/>
</dbReference>
<comment type="similarity">
    <text evidence="1">Belongs to the peptidase S45 family.</text>
</comment>
<dbReference type="Gene3D" id="3.60.20.10">
    <property type="entry name" value="Glutamine Phosphoribosylpyrophosphate, subunit 1, domain 1"/>
    <property type="match status" value="1"/>
</dbReference>
<accession>M8DDR1</accession>
<name>M8DDR1_9BACL</name>
<evidence type="ECO:0000313" key="7">
    <source>
        <dbReference type="Proteomes" id="UP000012081"/>
    </source>
</evidence>
<dbReference type="EMBL" id="APBN01000007">
    <property type="protein sequence ID" value="EMT51522.1"/>
    <property type="molecule type" value="Genomic_DNA"/>
</dbReference>
<dbReference type="GO" id="GO:0017000">
    <property type="term" value="P:antibiotic biosynthetic process"/>
    <property type="evidence" value="ECO:0007669"/>
    <property type="project" value="InterPro"/>
</dbReference>
<dbReference type="PANTHER" id="PTHR34218">
    <property type="entry name" value="PEPTIDASE S45 PENICILLIN AMIDASE"/>
    <property type="match status" value="1"/>
</dbReference>
<keyword evidence="5" id="KW-0479">Metal-binding</keyword>
<dbReference type="Proteomes" id="UP000012081">
    <property type="component" value="Unassembled WGS sequence"/>
</dbReference>
<dbReference type="PATRIC" id="fig|1300222.3.peg.3427"/>
<feature type="binding site" evidence="5">
    <location>
        <position position="329"/>
    </location>
    <ligand>
        <name>Ca(2+)</name>
        <dbReference type="ChEBI" id="CHEBI:29108"/>
    </ligand>
</feature>
<sequence length="792" mass="88260">MHDQNVDVSVHLQSVVRHGIPKTSGELKVAALHKPVHVYRDHRGVPHIEARTAADLYLAQGFVTAQERMWQMDMSRRLTSGRLSEVMGSSTVNSDKLYRKLQLKRAAEDSLTQCSPATRKILDSFSQGVNAYLRQAVEENTLPLECNLLGYQPEFWTPIDTLLIGKLLAASLSENMKAEVYRHLLRNQVGDELAKQLWPVYPADGFITISSQHTGGSTVSEKEADLPINIQMELRSLLQFFTGSGAVAGSNGWVVSGKLTKSGKPLLANDPHLGMDTPSIWFQTHLHLHTEEKTLNVIGVTLPGVPGVVLGHNDSIAWGVTNAIADTQDLYIEKFNSDNPHEVYQEGKWEDVTVVREVIEVKGEASIPMEVRITRHGPVLTDHTPEVSKREEYGLSLRWTAYSPGREIEAFLEMNRAENWEQFKQGLQKIVSPALNVLFASNDGTIAFKTVGAIPIRAKGDGLVPVPGWTNEFEWNGFIPFEKCPEVVNPEEGFIVAANNKIVNDSYPYLIAHSWDAPYRANRIAKVLRGSKEFSSEDMRRLQADLFNEQATTLLPALLALFNQVQLTDVEQKALQLLQEWNYQDEAEQAAPLMYHLWFDLLRKRLYEPKLGPALYQLMADGTNVTDAMLLEAAAGRENDWIKQAGGIKELAISSFISAVQQAVDLQGENPQAWRWGEYHRIRYTHPLAAVMKSLGIPVEEPDIPMGGSRQTVCLMGFDGSGVVGYGAPWRQVVDLSDLAGNSFDIVAPGQSGHVFSCWYSDQAVPHAAGELCKQWFAPEEYRKGDLLVLHP</sequence>
<dbReference type="Gene3D" id="1.10.439.10">
    <property type="entry name" value="Penicillin Amidohydrolase, domain 1"/>
    <property type="match status" value="1"/>
</dbReference>
<dbReference type="Gene3D" id="2.30.120.10">
    <property type="match status" value="1"/>
</dbReference>
<comment type="cofactor">
    <cofactor evidence="5">
        <name>Ca(2+)</name>
        <dbReference type="ChEBI" id="CHEBI:29108"/>
    </cofactor>
    <text evidence="5">Binds 1 Ca(2+) ion per dimer.</text>
</comment>
<evidence type="ECO:0000256" key="1">
    <source>
        <dbReference type="ARBA" id="ARBA00006586"/>
    </source>
</evidence>
<comment type="caution">
    <text evidence="6">The sequence shown here is derived from an EMBL/GenBank/DDBJ whole genome shotgun (WGS) entry which is preliminary data.</text>
</comment>
<keyword evidence="2" id="KW-0378">Hydrolase</keyword>
<evidence type="ECO:0000313" key="6">
    <source>
        <dbReference type="EMBL" id="EMT51522.1"/>
    </source>
</evidence>
<dbReference type="RefSeq" id="WP_003389553.1">
    <property type="nucleotide sequence ID" value="NZ_APBN01000007.1"/>
</dbReference>
<feature type="binding site" evidence="5">
    <location>
        <position position="326"/>
    </location>
    <ligand>
        <name>Ca(2+)</name>
        <dbReference type="ChEBI" id="CHEBI:29108"/>
    </ligand>
</feature>
<keyword evidence="7" id="KW-1185">Reference proteome</keyword>
<organism evidence="6 7">
    <name type="scientific">Brevibacillus borstelensis AK1</name>
    <dbReference type="NCBI Taxonomy" id="1300222"/>
    <lineage>
        <taxon>Bacteria</taxon>
        <taxon>Bacillati</taxon>
        <taxon>Bacillota</taxon>
        <taxon>Bacilli</taxon>
        <taxon>Bacillales</taxon>
        <taxon>Paenibacillaceae</taxon>
        <taxon>Brevibacillus</taxon>
    </lineage>
</organism>
<dbReference type="InterPro" id="IPR043147">
    <property type="entry name" value="Penicillin_amidase_A-knob"/>
</dbReference>
<dbReference type="STRING" id="1300222.I532_16398"/>
<feature type="active site" description="Nucleophile" evidence="4">
    <location>
        <position position="250"/>
    </location>
</feature>
<feature type="binding site" evidence="5">
    <location>
        <position position="179"/>
    </location>
    <ligand>
        <name>Ca(2+)</name>
        <dbReference type="ChEBI" id="CHEBI:29108"/>
    </ligand>
</feature>
<proteinExistence type="inferred from homology"/>
<evidence type="ECO:0000256" key="4">
    <source>
        <dbReference type="PIRSR" id="PIRSR001227-1"/>
    </source>
</evidence>
<dbReference type="AlphaFoldDB" id="M8DDR1"/>
<dbReference type="Pfam" id="PF01804">
    <property type="entry name" value="Penicil_amidase"/>
    <property type="match status" value="1"/>
</dbReference>
<keyword evidence="3" id="KW-0865">Zymogen</keyword>
<evidence type="ECO:0000256" key="2">
    <source>
        <dbReference type="ARBA" id="ARBA00022801"/>
    </source>
</evidence>
<dbReference type="GO" id="GO:0046872">
    <property type="term" value="F:metal ion binding"/>
    <property type="evidence" value="ECO:0007669"/>
    <property type="project" value="UniProtKB-KW"/>
</dbReference>
<dbReference type="InterPro" id="IPR029055">
    <property type="entry name" value="Ntn_hydrolases_N"/>
</dbReference>
<dbReference type="MEROPS" id="S45.003"/>
<dbReference type="InterPro" id="IPR043146">
    <property type="entry name" value="Penicillin_amidase_N_B-knob"/>
</dbReference>
<dbReference type="PIRSF" id="PIRSF001227">
    <property type="entry name" value="Pen_acylase"/>
    <property type="match status" value="1"/>
</dbReference>
<dbReference type="CDD" id="cd03747">
    <property type="entry name" value="Ntn_PGA_like"/>
    <property type="match status" value="1"/>
</dbReference>
<keyword evidence="5" id="KW-0106">Calcium</keyword>
<evidence type="ECO:0000256" key="3">
    <source>
        <dbReference type="ARBA" id="ARBA00023145"/>
    </source>
</evidence>
<dbReference type="InterPro" id="IPR002692">
    <property type="entry name" value="S45"/>
</dbReference>
<dbReference type="OrthoDB" id="9759796at2"/>
<gene>
    <name evidence="6" type="ORF">I532_16398</name>
</gene>
<dbReference type="InterPro" id="IPR023343">
    <property type="entry name" value="Penicillin_amidase_dom1"/>
</dbReference>